<accession>A0A1R0GXF4</accession>
<keyword evidence="2" id="KW-1185">Reference proteome</keyword>
<sequence>MDSLHPTTRLTPGIEKVNIGAPKLIAEKFKVEKNEDDEPVVILNKFMKPDFVAEKYLMDTLEFVTEPNIRQFRKSLEGIKKVATQSLQKNVYKDYKDFVVITKEISIVSYDSLLYLLHNCLQLA</sequence>
<name>A0A1R0GXF4_9FUNG</name>
<dbReference type="Proteomes" id="UP000187455">
    <property type="component" value="Unassembled WGS sequence"/>
</dbReference>
<dbReference type="STRING" id="133383.A0A1R0GXF4"/>
<gene>
    <name evidence="1" type="ORF">AYI68_g4320</name>
</gene>
<proteinExistence type="predicted"/>
<dbReference type="Pfam" id="PF08700">
    <property type="entry name" value="VPS51_Exo84_N"/>
    <property type="match status" value="1"/>
</dbReference>
<dbReference type="OrthoDB" id="642193at2759"/>
<protein>
    <submittedName>
        <fullName evidence="1">Exocyst complex component exo84</fullName>
    </submittedName>
</protein>
<organism evidence="1 2">
    <name type="scientific">Smittium mucronatum</name>
    <dbReference type="NCBI Taxonomy" id="133383"/>
    <lineage>
        <taxon>Eukaryota</taxon>
        <taxon>Fungi</taxon>
        <taxon>Fungi incertae sedis</taxon>
        <taxon>Zoopagomycota</taxon>
        <taxon>Kickxellomycotina</taxon>
        <taxon>Harpellomycetes</taxon>
        <taxon>Harpellales</taxon>
        <taxon>Legeriomycetaceae</taxon>
        <taxon>Smittium</taxon>
    </lineage>
</organism>
<dbReference type="AlphaFoldDB" id="A0A1R0GXF4"/>
<comment type="caution">
    <text evidence="1">The sequence shown here is derived from an EMBL/GenBank/DDBJ whole genome shotgun (WGS) entry which is preliminary data.</text>
</comment>
<evidence type="ECO:0000313" key="1">
    <source>
        <dbReference type="EMBL" id="OLY81576.1"/>
    </source>
</evidence>
<dbReference type="EMBL" id="LSSL01002340">
    <property type="protein sequence ID" value="OLY81576.1"/>
    <property type="molecule type" value="Genomic_DNA"/>
</dbReference>
<evidence type="ECO:0000313" key="2">
    <source>
        <dbReference type="Proteomes" id="UP000187455"/>
    </source>
</evidence>
<reference evidence="1 2" key="1">
    <citation type="journal article" date="2016" name="Mol. Biol. Evol.">
        <title>Genome-Wide Survey of Gut Fungi (Harpellales) Reveals the First Horizontally Transferred Ubiquitin Gene from a Mosquito Host.</title>
        <authorList>
            <person name="Wang Y."/>
            <person name="White M.M."/>
            <person name="Kvist S."/>
            <person name="Moncalvo J.M."/>
        </authorList>
    </citation>
    <scope>NUCLEOTIDE SEQUENCE [LARGE SCALE GENOMIC DNA]</scope>
    <source>
        <strain evidence="1 2">ALG-7-W6</strain>
    </source>
</reference>